<dbReference type="CDD" id="cd08892">
    <property type="entry name" value="SRPBCC_Aha1"/>
    <property type="match status" value="1"/>
</dbReference>
<dbReference type="SUPFAM" id="SSF103111">
    <property type="entry name" value="Activator of Hsp90 ATPase, Aha1"/>
    <property type="match status" value="1"/>
</dbReference>
<evidence type="ECO:0000256" key="3">
    <source>
        <dbReference type="ARBA" id="ARBA00009824"/>
    </source>
</evidence>
<dbReference type="InterPro" id="IPR029058">
    <property type="entry name" value="AB_hydrolase_fold"/>
</dbReference>
<evidence type="ECO:0000256" key="8">
    <source>
        <dbReference type="SAM" id="MobiDB-lite"/>
    </source>
</evidence>
<feature type="region of interest" description="Disordered" evidence="8">
    <location>
        <begin position="334"/>
        <end position="356"/>
    </location>
</feature>
<feature type="region of interest" description="Disordered" evidence="8">
    <location>
        <begin position="470"/>
        <end position="489"/>
    </location>
</feature>
<protein>
    <recommendedName>
        <fullName evidence="10">Activator of Hsp90 ATPase AHSA1-like N-terminal domain-containing protein</fullName>
    </recommendedName>
</protein>
<dbReference type="PANTHER" id="PTHR17920:SF22">
    <property type="entry name" value="DUF726 DOMAIN PROTEIN (AFU_ORTHOLOGUE AFUA_2G12860)"/>
    <property type="match status" value="1"/>
</dbReference>
<keyword evidence="5 9" id="KW-1133">Transmembrane helix</keyword>
<feature type="region of interest" description="Disordered" evidence="8">
    <location>
        <begin position="1035"/>
        <end position="1138"/>
    </location>
</feature>
<name>A0A0G2F3P2_PHACM</name>
<evidence type="ECO:0000313" key="12">
    <source>
        <dbReference type="Proteomes" id="UP000053317"/>
    </source>
</evidence>
<organism evidence="11 12">
    <name type="scientific">Phaeomoniella chlamydospora</name>
    <name type="common">Phaeoacremonium chlamydosporum</name>
    <dbReference type="NCBI Taxonomy" id="158046"/>
    <lineage>
        <taxon>Eukaryota</taxon>
        <taxon>Fungi</taxon>
        <taxon>Dikarya</taxon>
        <taxon>Ascomycota</taxon>
        <taxon>Pezizomycotina</taxon>
        <taxon>Eurotiomycetes</taxon>
        <taxon>Chaetothyriomycetidae</taxon>
        <taxon>Phaeomoniellales</taxon>
        <taxon>Phaeomoniellaceae</taxon>
        <taxon>Phaeomoniella</taxon>
    </lineage>
</organism>
<evidence type="ECO:0000256" key="5">
    <source>
        <dbReference type="ARBA" id="ARBA00022989"/>
    </source>
</evidence>
<evidence type="ECO:0000256" key="9">
    <source>
        <dbReference type="SAM" id="Phobius"/>
    </source>
</evidence>
<dbReference type="GO" id="GO:0051087">
    <property type="term" value="F:protein-folding chaperone binding"/>
    <property type="evidence" value="ECO:0007669"/>
    <property type="project" value="InterPro"/>
</dbReference>
<dbReference type="Gene3D" id="3.30.530.20">
    <property type="match status" value="1"/>
</dbReference>
<feature type="domain" description="Activator of Hsp90 ATPase AHSA1-like N-terminal" evidence="10">
    <location>
        <begin position="13"/>
        <end position="147"/>
    </location>
</feature>
<gene>
    <name evidence="11" type="ORF">UCRPC4_g00310</name>
</gene>
<dbReference type="Pfam" id="PF09229">
    <property type="entry name" value="Aha1_N"/>
    <property type="match status" value="1"/>
</dbReference>
<reference evidence="11 12" key="1">
    <citation type="submission" date="2015-05" db="EMBL/GenBank/DDBJ databases">
        <title>Distinctive expansion of gene families associated with plant cell wall degradation and secondary metabolism in the genomes of grapevine trunk pathogens.</title>
        <authorList>
            <person name="Lawrence D.P."/>
            <person name="Travadon R."/>
            <person name="Rolshausen P.E."/>
            <person name="Baumgartner K."/>
        </authorList>
    </citation>
    <scope>NUCLEOTIDE SEQUENCE [LARGE SCALE GENOMIC DNA]</scope>
    <source>
        <strain evidence="11">UCRPC4</strain>
    </source>
</reference>
<dbReference type="Pfam" id="PF05277">
    <property type="entry name" value="DUF726"/>
    <property type="match status" value="1"/>
</dbReference>
<feature type="compositionally biased region" description="Polar residues" evidence="8">
    <location>
        <begin position="1073"/>
        <end position="1086"/>
    </location>
</feature>
<dbReference type="SUPFAM" id="SSF55961">
    <property type="entry name" value="Bet v1-like"/>
    <property type="match status" value="1"/>
</dbReference>
<comment type="similarity">
    <text evidence="2">Belongs to the AHA1 family.</text>
</comment>
<feature type="region of interest" description="Disordered" evidence="8">
    <location>
        <begin position="145"/>
        <end position="189"/>
    </location>
</feature>
<sequence length="1237" mass="134736">MVLHNPNNWHWVNKDASPWARNYLATELTTISAEEDGVTAKISKLISSDGDVDVSQRKGKVITLFDLKVQLEYEGKTKDGGDVSGSISIPEVAHDTEENEFEQFDIDIYAESKEKQPVKDLVRSKITPQLRKSLAKLGPALITEHGKDIQHGPGENPSKGFASPTWHPQKPSTPVQTTTTTTSTNSKASVNTTTVTANDEFRTTAEELYQTFVDPQRIAAFTRAPPRVFEGAKTGAKFAIFDGNVSGEYVELEEPTLIVQKWRLSQWPEGHLSTLEIKFDQNDVDRVTNMRVTWTGVPVGQEDVVKRNWEGYYVRSIKQTFGVELSESPSLVTMAETRRTSQGPSKDKKDGDDLTTLLDPSQRAELTLLLANITESMRQTILEIFSASAGLNKALLKEEMTEDEKIMNAVIDPGTADVEALDRERKLQEQFLKELASPKMKMLKSDALKAYDRWREEVIQRVGEVVNSKNEAQRQLKEDTKPQNSRPRVVPTKQIGNITQTPRADAIVKFRDLYPPVKSPLTRLSIQQRTLVLHAVFLLLLSLEHYTAQSRVLLLNLTSSLKLSLKVLEEDEAKVAKGLLEAAKEMTAEDETKKKVEENKGSRKWRVGLATAAGAAIIGVTGGLAAPLVAAGVGSVMGGLGLGATAAAGYLGSVAGSTVLVGSLFGAYGGRMTGQMMDNYAKEVEDFAFIPVHGGAKTSENQAEAPKQATEHGHKLRVTICISGWLTEQDEVVKPWMVLGKGAESFGLRWELESLLNLGNAIKSMVTSAAWGYAQKEVIARTIFADLMGAMWPLGLLKVSRLIDNPFSIAKDRAEKAGEVLADALINKAQGERPVTLIGYSLGARLIYACLRSLAKRRAFGLIESVVMMGAPTPSDANDWRILRSVVSGRLVNVYSENDYVLAFMYRTSSVQYGIAGLQKVQGVAGVENFDVSQDVSGHLRYRFLVGSILKKIGFEDVDMVAVEQEQIALKKMEEEEKKQSLQAQRKRLLRRESMGGKIDESAEAEQELTEMEKAVNAQTKKSLMMRAMEYFQLPSSPRAKDAEKTAATTTQATQDPSKATKKVEADSGNAAAATQSYTQWASSHMPSVPYRGKSTSPTDTAKTVPGTNTAAVGKQVTGSPSTAKSPPATTAEGTGSQTYTQKAVGYIPKNIPLLPKFGFGGSAQSPAPPAGTANAGRRTSAPKLDRKPSAVKSPPISRTTSGSRPPKLDRLPSGVKSPPATQRMSSGIKLAPVKSP</sequence>
<keyword evidence="6 9" id="KW-0472">Membrane</keyword>
<comment type="subcellular location">
    <subcellularLocation>
        <location evidence="1">Membrane</location>
        <topology evidence="1">Multi-pass membrane protein</topology>
    </subcellularLocation>
</comment>
<comment type="similarity">
    <text evidence="3">Belongs to the TMCO4 family.</text>
</comment>
<feature type="transmembrane region" description="Helical" evidence="9">
    <location>
        <begin position="607"/>
        <end position="630"/>
    </location>
</feature>
<dbReference type="Gene3D" id="3.40.50.1820">
    <property type="entry name" value="alpha/beta hydrolase"/>
    <property type="match status" value="1"/>
</dbReference>
<dbReference type="Pfam" id="PF08327">
    <property type="entry name" value="AHSA1"/>
    <property type="match status" value="1"/>
</dbReference>
<evidence type="ECO:0000259" key="10">
    <source>
        <dbReference type="SMART" id="SM01000"/>
    </source>
</evidence>
<evidence type="ECO:0000256" key="6">
    <source>
        <dbReference type="ARBA" id="ARBA00023136"/>
    </source>
</evidence>
<dbReference type="SUPFAM" id="SSF53474">
    <property type="entry name" value="alpha/beta-Hydrolases"/>
    <property type="match status" value="1"/>
</dbReference>
<feature type="compositionally biased region" description="Low complexity" evidence="8">
    <location>
        <begin position="168"/>
        <end position="189"/>
    </location>
</feature>
<evidence type="ECO:0000256" key="1">
    <source>
        <dbReference type="ARBA" id="ARBA00004141"/>
    </source>
</evidence>
<feature type="coiled-coil region" evidence="7">
    <location>
        <begin position="963"/>
        <end position="1022"/>
    </location>
</feature>
<dbReference type="InterPro" id="IPR023393">
    <property type="entry name" value="START-like_dom_sf"/>
</dbReference>
<reference evidence="11 12" key="2">
    <citation type="submission" date="2015-05" db="EMBL/GenBank/DDBJ databases">
        <authorList>
            <person name="Morales-Cruz A."/>
            <person name="Amrine K.C."/>
            <person name="Cantu D."/>
        </authorList>
    </citation>
    <scope>NUCLEOTIDE SEQUENCE [LARGE SCALE GENOMIC DNA]</scope>
    <source>
        <strain evidence="11">UCRPC4</strain>
    </source>
</reference>
<evidence type="ECO:0000313" key="11">
    <source>
        <dbReference type="EMBL" id="KKY28886.1"/>
    </source>
</evidence>
<proteinExistence type="inferred from homology"/>
<dbReference type="SMART" id="SM01000">
    <property type="entry name" value="Aha1_N"/>
    <property type="match status" value="1"/>
</dbReference>
<feature type="region of interest" description="Disordered" evidence="8">
    <location>
        <begin position="1159"/>
        <end position="1237"/>
    </location>
</feature>
<dbReference type="PANTHER" id="PTHR17920">
    <property type="entry name" value="TRANSMEMBRANE AND COILED-COIL DOMAIN-CONTAINING PROTEIN 4 TMCO4"/>
    <property type="match status" value="1"/>
</dbReference>
<dbReference type="Proteomes" id="UP000053317">
    <property type="component" value="Unassembled WGS sequence"/>
</dbReference>
<keyword evidence="4 9" id="KW-0812">Transmembrane</keyword>
<dbReference type="OrthoDB" id="567237at2759"/>
<feature type="compositionally biased region" description="Basic and acidic residues" evidence="8">
    <location>
        <begin position="471"/>
        <end position="481"/>
    </location>
</feature>
<feature type="transmembrane region" description="Helical" evidence="9">
    <location>
        <begin position="650"/>
        <end position="668"/>
    </location>
</feature>
<dbReference type="Gene3D" id="3.15.10.20">
    <property type="entry name" value="Activator of Hsp90 ATPase Aha1, N-terminal domain"/>
    <property type="match status" value="1"/>
</dbReference>
<dbReference type="InterPro" id="IPR015310">
    <property type="entry name" value="AHSA1-like_N"/>
</dbReference>
<keyword evidence="12" id="KW-1185">Reference proteome</keyword>
<dbReference type="AlphaFoldDB" id="A0A0G2F3P2"/>
<feature type="compositionally biased region" description="Polar residues" evidence="8">
    <location>
        <begin position="1094"/>
        <end position="1138"/>
    </location>
</feature>
<dbReference type="InterPro" id="IPR036338">
    <property type="entry name" value="Aha1"/>
</dbReference>
<feature type="compositionally biased region" description="Low complexity" evidence="8">
    <location>
        <begin position="1046"/>
        <end position="1056"/>
    </location>
</feature>
<evidence type="ECO:0000256" key="7">
    <source>
        <dbReference type="SAM" id="Coils"/>
    </source>
</evidence>
<dbReference type="InterPro" id="IPR013538">
    <property type="entry name" value="ASHA1/2-like_C"/>
</dbReference>
<accession>A0A0G2F3P2</accession>
<comment type="caution">
    <text evidence="11">The sequence shown here is derived from an EMBL/GenBank/DDBJ whole genome shotgun (WGS) entry which is preliminary data.</text>
</comment>
<evidence type="ECO:0000256" key="4">
    <source>
        <dbReference type="ARBA" id="ARBA00022692"/>
    </source>
</evidence>
<dbReference type="InterPro" id="IPR007941">
    <property type="entry name" value="DUF726"/>
</dbReference>
<dbReference type="EMBL" id="LCWF01000007">
    <property type="protein sequence ID" value="KKY28886.1"/>
    <property type="molecule type" value="Genomic_DNA"/>
</dbReference>
<dbReference type="GO" id="GO:0016020">
    <property type="term" value="C:membrane"/>
    <property type="evidence" value="ECO:0007669"/>
    <property type="project" value="UniProtKB-SubCell"/>
</dbReference>
<evidence type="ECO:0000256" key="2">
    <source>
        <dbReference type="ARBA" id="ARBA00006817"/>
    </source>
</evidence>
<keyword evidence="7" id="KW-0175">Coiled coil</keyword>
<dbReference type="GO" id="GO:0001671">
    <property type="term" value="F:ATPase activator activity"/>
    <property type="evidence" value="ECO:0007669"/>
    <property type="project" value="InterPro"/>
</dbReference>